<proteinExistence type="predicted"/>
<dbReference type="AlphaFoldDB" id="A0A7K1TBQ3"/>
<dbReference type="Proteomes" id="UP000441336">
    <property type="component" value="Unassembled WGS sequence"/>
</dbReference>
<protein>
    <submittedName>
        <fullName evidence="1">Uncharacterized protein</fullName>
    </submittedName>
</protein>
<sequence length="127" mass="13206">MSDFSENWEQCMHSSGLLVPNVEDANEALEFLHQVHSAWENSGGEAELTIAGLLAAGALVGVDEGALAVLGQLGEIAVAAYLSACISCMASVALEDIKSLFANNELPDFVVAELEGQGVDLTNEAVA</sequence>
<dbReference type="RefSeq" id="WP_157562327.1">
    <property type="nucleotide sequence ID" value="NZ_WQKZ01000001.1"/>
</dbReference>
<dbReference type="EMBL" id="WQKZ01000001">
    <property type="protein sequence ID" value="MVN75601.1"/>
    <property type="molecule type" value="Genomic_DNA"/>
</dbReference>
<organism evidence="1 2">
    <name type="scientific">Hymenobacter ginkgonis</name>
    <dbReference type="NCBI Taxonomy" id="2682976"/>
    <lineage>
        <taxon>Bacteria</taxon>
        <taxon>Pseudomonadati</taxon>
        <taxon>Bacteroidota</taxon>
        <taxon>Cytophagia</taxon>
        <taxon>Cytophagales</taxon>
        <taxon>Hymenobacteraceae</taxon>
        <taxon>Hymenobacter</taxon>
    </lineage>
</organism>
<evidence type="ECO:0000313" key="1">
    <source>
        <dbReference type="EMBL" id="MVN75601.1"/>
    </source>
</evidence>
<reference evidence="1 2" key="1">
    <citation type="submission" date="2019-12" db="EMBL/GenBank/DDBJ databases">
        <title>Hymenobacter sp. HMF4947 Genome sequencing and assembly.</title>
        <authorList>
            <person name="Kang H."/>
            <person name="Cha I."/>
            <person name="Kim H."/>
            <person name="Joh K."/>
        </authorList>
    </citation>
    <scope>NUCLEOTIDE SEQUENCE [LARGE SCALE GENOMIC DNA]</scope>
    <source>
        <strain evidence="1 2">HMF4947</strain>
    </source>
</reference>
<keyword evidence="2" id="KW-1185">Reference proteome</keyword>
<gene>
    <name evidence="1" type="ORF">GO988_04610</name>
</gene>
<comment type="caution">
    <text evidence="1">The sequence shown here is derived from an EMBL/GenBank/DDBJ whole genome shotgun (WGS) entry which is preliminary data.</text>
</comment>
<name>A0A7K1TBQ3_9BACT</name>
<accession>A0A7K1TBQ3</accession>
<evidence type="ECO:0000313" key="2">
    <source>
        <dbReference type="Proteomes" id="UP000441336"/>
    </source>
</evidence>